<evidence type="ECO:0000256" key="9">
    <source>
        <dbReference type="ARBA" id="ARBA00023136"/>
    </source>
</evidence>
<dbReference type="CTD" id="36379576"/>
<feature type="domain" description="Phospholipid/glycerol acyltransferase" evidence="15">
    <location>
        <begin position="252"/>
        <end position="349"/>
    </location>
</feature>
<keyword evidence="6 14" id="KW-0812">Transmembrane</keyword>
<evidence type="ECO:0000256" key="4">
    <source>
        <dbReference type="ARBA" id="ARBA00022516"/>
    </source>
</evidence>
<dbReference type="Proteomes" id="UP000035682">
    <property type="component" value="Unplaced"/>
</dbReference>
<comment type="subcellular location">
    <subcellularLocation>
        <location evidence="1">Membrane</location>
    </subcellularLocation>
</comment>
<evidence type="ECO:0000256" key="11">
    <source>
        <dbReference type="ARBA" id="ARBA00023264"/>
    </source>
</evidence>
<dbReference type="GO" id="GO:0016020">
    <property type="term" value="C:membrane"/>
    <property type="evidence" value="ECO:0007669"/>
    <property type="project" value="UniProtKB-SubCell"/>
</dbReference>
<dbReference type="SMART" id="SM00563">
    <property type="entry name" value="PlsC"/>
    <property type="match status" value="1"/>
</dbReference>
<keyword evidence="9 14" id="KW-0472">Membrane</keyword>
<dbReference type="GO" id="GO:0019432">
    <property type="term" value="P:triglyceride biosynthetic process"/>
    <property type="evidence" value="ECO:0007669"/>
    <property type="project" value="TreeGrafter"/>
</dbReference>
<reference evidence="18" key="2">
    <citation type="submission" date="2020-12" db="UniProtKB">
        <authorList>
            <consortium name="WormBaseParasite"/>
        </authorList>
    </citation>
    <scope>IDENTIFICATION</scope>
</reference>
<keyword evidence="8" id="KW-0443">Lipid metabolism</keyword>
<proteinExistence type="inferred from homology"/>
<dbReference type="RefSeq" id="XP_024506411.1">
    <property type="nucleotide sequence ID" value="XM_024652878.1"/>
</dbReference>
<evidence type="ECO:0000256" key="10">
    <source>
        <dbReference type="ARBA" id="ARBA00023209"/>
    </source>
</evidence>
<dbReference type="PANTHER" id="PTHR23063">
    <property type="entry name" value="PHOSPHOLIPID ACYLTRANSFERASE"/>
    <property type="match status" value="1"/>
</dbReference>
<sequence length="453" mass="52978">MLSSFIYFLYLYWIVILWLSGFVIILSSFAFSTGIGEWSVGILCWFFKWASKIHENLENNILEDEFNDQNHNCIDKNGFKRKLSMNSLKIIERNALENLKSKLFEESSEGECTINETGQKIITDSIDFITAGFEVIIDDEVTSRFKAETLVSWNLLSRTKNKYIYVNWRVTLVWVLGWITRYTILLHIRMTIFLFGLCLLIISTALIGFLPSNWFKRWLNVKVMLMCLRIFSRSFGSVIRFHDRHNKPKRSGICVANHTSPIDIMILSCDNCYAMIGQKHYGFLGFLQKTLSRSTDHIWFERSESKDRLAVIKRMQEHVDDYNKLPIIIFPEGSFEIASTIYPIAMKYDAHLGDAFWNSSNEGWIKYLWMMMTSWTIICDVWYLPPMIKGENESAVNFAKRVKKIIANKGGLVDLEWDGQLKRSKVSEKLINEHQKIYFDHLKRKGSFTCFST</sequence>
<comment type="similarity">
    <text evidence="3">Belongs to the 1-acyl-sn-glycerol-3-phosphate acyltransferase family.</text>
</comment>
<keyword evidence="5 16" id="KW-0808">Transferase</keyword>
<keyword evidence="12 16" id="KW-0012">Acyltransferase</keyword>
<organism evidence="16">
    <name type="scientific">Strongyloides ratti</name>
    <name type="common">Parasitic roundworm</name>
    <dbReference type="NCBI Taxonomy" id="34506"/>
    <lineage>
        <taxon>Eukaryota</taxon>
        <taxon>Metazoa</taxon>
        <taxon>Ecdysozoa</taxon>
        <taxon>Nematoda</taxon>
        <taxon>Chromadorea</taxon>
        <taxon>Rhabditida</taxon>
        <taxon>Tylenchina</taxon>
        <taxon>Panagrolaimomorpha</taxon>
        <taxon>Strongyloidoidea</taxon>
        <taxon>Strongyloididae</taxon>
        <taxon>Strongyloides</taxon>
    </lineage>
</organism>
<dbReference type="InterPro" id="IPR045252">
    <property type="entry name" value="LPCAT1-like"/>
</dbReference>
<feature type="transmembrane region" description="Helical" evidence="14">
    <location>
        <begin position="163"/>
        <end position="180"/>
    </location>
</feature>
<evidence type="ECO:0000259" key="15">
    <source>
        <dbReference type="SMART" id="SM00563"/>
    </source>
</evidence>
<dbReference type="AlphaFoldDB" id="A0A090LBT1"/>
<keyword evidence="10" id="KW-0594">Phospholipid biosynthesis</keyword>
<dbReference type="OrthoDB" id="10051137at2759"/>
<evidence type="ECO:0000256" key="8">
    <source>
        <dbReference type="ARBA" id="ARBA00023098"/>
    </source>
</evidence>
<reference evidence="16 17" key="1">
    <citation type="submission" date="2014-09" db="EMBL/GenBank/DDBJ databases">
        <authorList>
            <person name="Martin A.A."/>
        </authorList>
    </citation>
    <scope>NUCLEOTIDE SEQUENCE</scope>
    <source>
        <strain evidence="17">ED321</strain>
        <strain evidence="16">ED321 Heterogonic</strain>
    </source>
</reference>
<evidence type="ECO:0000256" key="5">
    <source>
        <dbReference type="ARBA" id="ARBA00022679"/>
    </source>
</evidence>
<keyword evidence="17" id="KW-1185">Reference proteome</keyword>
<evidence type="ECO:0000313" key="18">
    <source>
        <dbReference type="WBParaSite" id="SRAE_2000187600.1"/>
    </source>
</evidence>
<keyword evidence="7 14" id="KW-1133">Transmembrane helix</keyword>
<dbReference type="STRING" id="34506.A0A090LBT1"/>
<keyword evidence="4" id="KW-0444">Lipid biosynthesis</keyword>
<dbReference type="Pfam" id="PF01553">
    <property type="entry name" value="Acyltransferase"/>
    <property type="match status" value="1"/>
</dbReference>
<comment type="pathway">
    <text evidence="13">Phospholipid metabolism.</text>
</comment>
<name>A0A090LBT1_STRRB</name>
<dbReference type="GeneID" id="36379576"/>
<dbReference type="PANTHER" id="PTHR23063:SF53">
    <property type="entry name" value="PHOSPHOLIPID_GLYCEROL ACYLTRANSFERASE DOMAIN-CONTAINING PROTEIN"/>
    <property type="match status" value="1"/>
</dbReference>
<gene>
    <name evidence="16 18 19" type="ORF">SRAE_2000187600</name>
</gene>
<evidence type="ECO:0000256" key="7">
    <source>
        <dbReference type="ARBA" id="ARBA00022989"/>
    </source>
</evidence>
<evidence type="ECO:0000256" key="14">
    <source>
        <dbReference type="SAM" id="Phobius"/>
    </source>
</evidence>
<dbReference type="GO" id="GO:0004366">
    <property type="term" value="F:glycerol-3-phosphate O-acyltransferase activity"/>
    <property type="evidence" value="ECO:0007669"/>
    <property type="project" value="TreeGrafter"/>
</dbReference>
<protein>
    <submittedName>
        <fullName evidence="16 18">Phospholipid/glycerol acyltransferase domain-containing protein</fullName>
    </submittedName>
</protein>
<keyword evidence="11" id="KW-1208">Phospholipid metabolism</keyword>
<dbReference type="GO" id="GO:0008654">
    <property type="term" value="P:phospholipid biosynthetic process"/>
    <property type="evidence" value="ECO:0007669"/>
    <property type="project" value="UniProtKB-KW"/>
</dbReference>
<evidence type="ECO:0000313" key="16">
    <source>
        <dbReference type="EMBL" id="CEF67211.1"/>
    </source>
</evidence>
<evidence type="ECO:0000256" key="12">
    <source>
        <dbReference type="ARBA" id="ARBA00023315"/>
    </source>
</evidence>
<dbReference type="GO" id="GO:0005783">
    <property type="term" value="C:endoplasmic reticulum"/>
    <property type="evidence" value="ECO:0007669"/>
    <property type="project" value="TreeGrafter"/>
</dbReference>
<feature type="transmembrane region" description="Helical" evidence="14">
    <location>
        <begin position="7"/>
        <end position="31"/>
    </location>
</feature>
<evidence type="ECO:0000256" key="1">
    <source>
        <dbReference type="ARBA" id="ARBA00004370"/>
    </source>
</evidence>
<dbReference type="OMA" id="VWMFVVV"/>
<dbReference type="eggNOG" id="KOG2898">
    <property type="taxonomic scope" value="Eukaryota"/>
</dbReference>
<accession>A0A090LBT1</accession>
<evidence type="ECO:0000256" key="2">
    <source>
        <dbReference type="ARBA" id="ARBA00005189"/>
    </source>
</evidence>
<feature type="transmembrane region" description="Helical" evidence="14">
    <location>
        <begin position="192"/>
        <end position="211"/>
    </location>
</feature>
<comment type="pathway">
    <text evidence="2">Lipid metabolism.</text>
</comment>
<evidence type="ECO:0000313" key="17">
    <source>
        <dbReference type="Proteomes" id="UP000035682"/>
    </source>
</evidence>
<dbReference type="WBParaSite" id="SRAE_2000187600.1">
    <property type="protein sequence ID" value="SRAE_2000187600.1"/>
    <property type="gene ID" value="WBGene00262082"/>
</dbReference>
<evidence type="ECO:0000256" key="6">
    <source>
        <dbReference type="ARBA" id="ARBA00022692"/>
    </source>
</evidence>
<dbReference type="CDD" id="cd07991">
    <property type="entry name" value="LPLAT_LPCAT1-like"/>
    <property type="match status" value="1"/>
</dbReference>
<dbReference type="WormBase" id="SRAE_2000187600">
    <property type="protein sequence ID" value="SRP03624"/>
    <property type="gene ID" value="WBGene00262082"/>
</dbReference>
<evidence type="ECO:0000256" key="13">
    <source>
        <dbReference type="ARBA" id="ARBA00025707"/>
    </source>
</evidence>
<evidence type="ECO:0000313" key="19">
    <source>
        <dbReference type="WormBase" id="SRAE_2000187600"/>
    </source>
</evidence>
<evidence type="ECO:0000256" key="3">
    <source>
        <dbReference type="ARBA" id="ARBA00008655"/>
    </source>
</evidence>
<dbReference type="EMBL" id="LN609529">
    <property type="protein sequence ID" value="CEF67211.1"/>
    <property type="molecule type" value="Genomic_DNA"/>
</dbReference>
<dbReference type="InterPro" id="IPR002123">
    <property type="entry name" value="Plipid/glycerol_acylTrfase"/>
</dbReference>
<dbReference type="SUPFAM" id="SSF69593">
    <property type="entry name" value="Glycerol-3-phosphate (1)-acyltransferase"/>
    <property type="match status" value="1"/>
</dbReference>